<evidence type="ECO:0000313" key="3">
    <source>
        <dbReference type="Proteomes" id="UP000235828"/>
    </source>
</evidence>
<dbReference type="Pfam" id="PF07963">
    <property type="entry name" value="N_methyl"/>
    <property type="match status" value="1"/>
</dbReference>
<keyword evidence="1" id="KW-0472">Membrane</keyword>
<organism evidence="2 3">
    <name type="scientific">Vibrio tapetis subsp. tapetis</name>
    <dbReference type="NCBI Taxonomy" id="1671868"/>
    <lineage>
        <taxon>Bacteria</taxon>
        <taxon>Pseudomonadati</taxon>
        <taxon>Pseudomonadota</taxon>
        <taxon>Gammaproteobacteria</taxon>
        <taxon>Vibrionales</taxon>
        <taxon>Vibrionaceae</taxon>
        <taxon>Vibrio</taxon>
    </lineage>
</organism>
<dbReference type="EMBL" id="LT960611">
    <property type="protein sequence ID" value="SON50677.1"/>
    <property type="molecule type" value="Genomic_DNA"/>
</dbReference>
<proteinExistence type="predicted"/>
<keyword evidence="1" id="KW-1133">Transmembrane helix</keyword>
<dbReference type="RefSeq" id="WP_102523120.1">
    <property type="nucleotide sequence ID" value="NZ_LT960611.1"/>
</dbReference>
<keyword evidence="1" id="KW-0812">Transmembrane</keyword>
<dbReference type="NCBIfam" id="TIGR02532">
    <property type="entry name" value="IV_pilin_GFxxxE"/>
    <property type="match status" value="1"/>
</dbReference>
<accession>A0A2N8ZFI3</accession>
<dbReference type="KEGG" id="vta:A2704"/>
<dbReference type="Proteomes" id="UP000235828">
    <property type="component" value="Chromosome A"/>
</dbReference>
<keyword evidence="3" id="KW-1185">Reference proteome</keyword>
<dbReference type="AlphaFoldDB" id="A0A2N8ZFI3"/>
<reference evidence="2 3" key="1">
    <citation type="submission" date="2017-10" db="EMBL/GenBank/DDBJ databases">
        <authorList>
            <person name="Banno H."/>
            <person name="Chua N.-H."/>
        </authorList>
    </citation>
    <scope>NUCLEOTIDE SEQUENCE [LARGE SCALE GENOMIC DNA]</scope>
    <source>
        <strain evidence="2">Vibrio tapetis CECT4600</strain>
    </source>
</reference>
<evidence type="ECO:0000256" key="1">
    <source>
        <dbReference type="SAM" id="Phobius"/>
    </source>
</evidence>
<feature type="transmembrane region" description="Helical" evidence="1">
    <location>
        <begin position="12"/>
        <end position="33"/>
    </location>
</feature>
<evidence type="ECO:0000313" key="2">
    <source>
        <dbReference type="EMBL" id="SON50677.1"/>
    </source>
</evidence>
<dbReference type="OrthoDB" id="5593857at2"/>
<dbReference type="InterPro" id="IPR012902">
    <property type="entry name" value="N_methyl_site"/>
</dbReference>
<gene>
    <name evidence="2" type="ORF">VTAP4600_A2704</name>
</gene>
<name>A0A2N8ZFI3_9VIBR</name>
<sequence length="195" mass="21368">MTAYREKGFTLIESIVAIVVLGISMTVLTTVLYPQIENSASSHYQVRASALAQSMMTEVLSRSFDEHSDINGGIDRCGESSTLACTDQVDFGPDGVPAELPAQFNDVDDYIGCWYASTTKSSCTQPEAGNITDVLGISSAETYKNFRIEIEVKYDNSAGLLVDQTVSGEIFKKITLTIYPGKYGEYRFIAYKGNF</sequence>
<protein>
    <submittedName>
        <fullName evidence="2">MSHA pilin protein MshD</fullName>
    </submittedName>
</protein>